<dbReference type="KEGG" id="bmj:BMULJ_01657"/>
<gene>
    <name evidence="2" type="ordered locus">BMULJ_01657</name>
</gene>
<proteinExistence type="predicted"/>
<sequence length="125" mass="12605">MMRVALGIGFRAGVRAAQLDAAVRAALAAYPDAQPAVVATLAAKSRARALRTLCARRGWPLVAFEPAQLAACAQRAASAPSAAALARFGVAGVAEPCAQLAAPHGRLLAPKTIRDGVTVALAGPL</sequence>
<dbReference type="eggNOG" id="COG2073">
    <property type="taxonomic scope" value="Bacteria"/>
</dbReference>
<dbReference type="PANTHER" id="PTHR37477">
    <property type="entry name" value="COBALT-PRECORRIN-5A HYDROLASE"/>
    <property type="match status" value="1"/>
</dbReference>
<dbReference type="InterPro" id="IPR036518">
    <property type="entry name" value="CobE/GbiG_C_sf"/>
</dbReference>
<dbReference type="EMBL" id="AP009385">
    <property type="protein sequence ID" value="BAG43578.1"/>
    <property type="molecule type" value="Genomic_DNA"/>
</dbReference>
<dbReference type="STRING" id="395019.BMULJ_01657"/>
<dbReference type="Pfam" id="PF01890">
    <property type="entry name" value="CbiG_C"/>
    <property type="match status" value="1"/>
</dbReference>
<dbReference type="AlphaFoldDB" id="A0A0H3KEP9"/>
<dbReference type="Proteomes" id="UP000008815">
    <property type="component" value="Chromosome 1"/>
</dbReference>
<evidence type="ECO:0000313" key="3">
    <source>
        <dbReference type="Proteomes" id="UP000008815"/>
    </source>
</evidence>
<dbReference type="InterPro" id="IPR052553">
    <property type="entry name" value="CbiG_hydrolase"/>
</dbReference>
<dbReference type="Gene3D" id="3.30.420.180">
    <property type="entry name" value="CobE/GbiG C-terminal domain"/>
    <property type="match status" value="1"/>
</dbReference>
<organism evidence="2 3">
    <name type="scientific">Burkholderia multivorans (strain ATCC 17616 / 249)</name>
    <dbReference type="NCBI Taxonomy" id="395019"/>
    <lineage>
        <taxon>Bacteria</taxon>
        <taxon>Pseudomonadati</taxon>
        <taxon>Pseudomonadota</taxon>
        <taxon>Betaproteobacteria</taxon>
        <taxon>Burkholderiales</taxon>
        <taxon>Burkholderiaceae</taxon>
        <taxon>Burkholderia</taxon>
        <taxon>Burkholderia cepacia complex</taxon>
    </lineage>
</organism>
<evidence type="ECO:0000313" key="2">
    <source>
        <dbReference type="EMBL" id="BAG43578.1"/>
    </source>
</evidence>
<dbReference type="PANTHER" id="PTHR37477:SF1">
    <property type="entry name" value="COBALT-PRECORRIN-5A HYDROLASE"/>
    <property type="match status" value="1"/>
</dbReference>
<protein>
    <submittedName>
        <fullName evidence="2">Cobalamin biosynthesis protein</fullName>
    </submittedName>
</protein>
<dbReference type="GO" id="GO:0009236">
    <property type="term" value="P:cobalamin biosynthetic process"/>
    <property type="evidence" value="ECO:0007669"/>
    <property type="project" value="InterPro"/>
</dbReference>
<name>A0A0H3KEP9_BURM1</name>
<dbReference type="SUPFAM" id="SSF159664">
    <property type="entry name" value="CobE/GbiG C-terminal domain-like"/>
    <property type="match status" value="1"/>
</dbReference>
<dbReference type="NCBIfam" id="NF005438">
    <property type="entry name" value="PRK07027.1-1"/>
    <property type="match status" value="1"/>
</dbReference>
<dbReference type="InterPro" id="IPR002750">
    <property type="entry name" value="CobE/GbiG_C"/>
</dbReference>
<reference evidence="2 3" key="1">
    <citation type="submission" date="2007-04" db="EMBL/GenBank/DDBJ databases">
        <title>Complete genome sequence of Burkholderia multivorans ATCC 17616.</title>
        <authorList>
            <person name="Ohtsubo Y."/>
            <person name="Yamashita A."/>
            <person name="Kurokawa K."/>
            <person name="Takami H."/>
            <person name="Yuhara S."/>
            <person name="Nishiyama E."/>
            <person name="Endo R."/>
            <person name="Miyazaki R."/>
            <person name="Ono A."/>
            <person name="Yano K."/>
            <person name="Ito M."/>
            <person name="Sota M."/>
            <person name="Yuji N."/>
            <person name="Hattori M."/>
            <person name="Tsuda M."/>
        </authorList>
    </citation>
    <scope>NUCLEOTIDE SEQUENCE [LARGE SCALE GENOMIC DNA]</scope>
    <source>
        <strain evidence="3">ATCC 17616 / 249</strain>
    </source>
</reference>
<accession>A0A0H3KEP9</accession>
<keyword evidence="3" id="KW-1185">Reference proteome</keyword>
<feature type="domain" description="CobE/GbiG C-terminal" evidence="1">
    <location>
        <begin position="5"/>
        <end position="122"/>
    </location>
</feature>
<dbReference type="HOGENOM" id="CLU_087913_0_0_4"/>
<evidence type="ECO:0000259" key="1">
    <source>
        <dbReference type="Pfam" id="PF01890"/>
    </source>
</evidence>